<feature type="domain" description="FIST" evidence="1">
    <location>
        <begin position="33"/>
        <end position="227"/>
    </location>
</feature>
<dbReference type="PANTHER" id="PTHR40252:SF2">
    <property type="entry name" value="BLR0328 PROTEIN"/>
    <property type="match status" value="1"/>
</dbReference>
<dbReference type="InterPro" id="IPR013702">
    <property type="entry name" value="FIST_domain_N"/>
</dbReference>
<sequence>MLKVAVGHSNDPDASAAIDEVIEQCIQSLAGQVPQAGILFTAIDFDHPLILERIQDVFPGIDVIGGTTDGEISSVLNYQQDSVTLMVFCSDRVEIHAGLGRGVSKDPIAATQQAVQDAQRQSQSLTKLCLTIPESLTTSGVRILDGLKQALGHNTLIVGGTAGDQQRMQHTYQFFRGEVLSDSVPVLLFSGDVLFSFGMAGGWKTIGTQGIATKVDRNILYEIDGKPALEFYLHYLGAPPSDEYPLAVYEPSGQKYFMRAPSGYDEETGSISFFTDIPEKAQVQMLEASREELVSASQTSFRQALESYPGQEPSAAVLISCAARRHLLGTRTEGEYQTIKTNLAKNLPCCGFYSYGELAPLEPKSETYFHNETFVTLLLGVQ</sequence>
<accession>A0A367R1Y7</accession>
<evidence type="ECO:0000313" key="4">
    <source>
        <dbReference type="Proteomes" id="UP000252107"/>
    </source>
</evidence>
<comment type="caution">
    <text evidence="3">The sequence shown here is derived from an EMBL/GenBank/DDBJ whole genome shotgun (WGS) entry which is preliminary data.</text>
</comment>
<dbReference type="SMART" id="SM01204">
    <property type="entry name" value="FIST_C"/>
    <property type="match status" value="1"/>
</dbReference>
<reference evidence="3" key="1">
    <citation type="submission" date="2016-04" db="EMBL/GenBank/DDBJ databases">
        <authorList>
            <person name="Tabuchi Yagui T.R."/>
        </authorList>
    </citation>
    <scope>NUCLEOTIDE SEQUENCE [LARGE SCALE GENOMIC DNA]</scope>
    <source>
        <strain evidence="3">NIES-26</strain>
    </source>
</reference>
<keyword evidence="4" id="KW-1185">Reference proteome</keyword>
<organism evidence="3 4">
    <name type="scientific">Nostoc minutum NIES-26</name>
    <dbReference type="NCBI Taxonomy" id="1844469"/>
    <lineage>
        <taxon>Bacteria</taxon>
        <taxon>Bacillati</taxon>
        <taxon>Cyanobacteriota</taxon>
        <taxon>Cyanophyceae</taxon>
        <taxon>Nostocales</taxon>
        <taxon>Nostocaceae</taxon>
        <taxon>Nostoc</taxon>
    </lineage>
</organism>
<dbReference type="InterPro" id="IPR019494">
    <property type="entry name" value="FIST_C"/>
</dbReference>
<gene>
    <name evidence="3" type="ORF">A6770_22300</name>
</gene>
<dbReference type="SMART" id="SM00897">
    <property type="entry name" value="FIST"/>
    <property type="match status" value="1"/>
</dbReference>
<proteinExistence type="predicted"/>
<dbReference type="PANTHER" id="PTHR40252">
    <property type="entry name" value="BLR0328 PROTEIN"/>
    <property type="match status" value="1"/>
</dbReference>
<dbReference type="Pfam" id="PF10442">
    <property type="entry name" value="FIST_C"/>
    <property type="match status" value="1"/>
</dbReference>
<feature type="domain" description="FIST C-domain" evidence="2">
    <location>
        <begin position="228"/>
        <end position="361"/>
    </location>
</feature>
<dbReference type="Pfam" id="PF08495">
    <property type="entry name" value="FIST"/>
    <property type="match status" value="1"/>
</dbReference>
<evidence type="ECO:0008006" key="5">
    <source>
        <dbReference type="Google" id="ProtNLM"/>
    </source>
</evidence>
<evidence type="ECO:0000259" key="2">
    <source>
        <dbReference type="SMART" id="SM01204"/>
    </source>
</evidence>
<dbReference type="EMBL" id="LXQD01000293">
    <property type="protein sequence ID" value="RCJ29462.1"/>
    <property type="molecule type" value="Genomic_DNA"/>
</dbReference>
<evidence type="ECO:0000313" key="3">
    <source>
        <dbReference type="EMBL" id="RCJ29462.1"/>
    </source>
</evidence>
<evidence type="ECO:0000259" key="1">
    <source>
        <dbReference type="SMART" id="SM00897"/>
    </source>
</evidence>
<dbReference type="Proteomes" id="UP000252107">
    <property type="component" value="Unassembled WGS sequence"/>
</dbReference>
<dbReference type="AlphaFoldDB" id="A0A367R1Y7"/>
<name>A0A367R1Y7_9NOSO</name>
<protein>
    <recommendedName>
        <fullName evidence="5">Histidine kinase</fullName>
    </recommendedName>
</protein>